<proteinExistence type="inferred from homology"/>
<dbReference type="Proteomes" id="UP000320216">
    <property type="component" value="Chromosome"/>
</dbReference>
<keyword evidence="7" id="KW-1185">Reference proteome</keyword>
<dbReference type="PANTHER" id="PTHR34294:SF1">
    <property type="entry name" value="TRANSCRIPTIONAL REGULATOR LSRR"/>
    <property type="match status" value="1"/>
</dbReference>
<keyword evidence="4" id="KW-0804">Transcription</keyword>
<dbReference type="GO" id="GO:0003677">
    <property type="term" value="F:DNA binding"/>
    <property type="evidence" value="ECO:0007669"/>
    <property type="project" value="UniProtKB-KW"/>
</dbReference>
<keyword evidence="2" id="KW-0805">Transcription regulation</keyword>
<dbReference type="PANTHER" id="PTHR34294">
    <property type="entry name" value="TRANSCRIPTIONAL REGULATOR-RELATED"/>
    <property type="match status" value="1"/>
</dbReference>
<keyword evidence="3" id="KW-0238">DNA-binding</keyword>
<evidence type="ECO:0000256" key="1">
    <source>
        <dbReference type="ARBA" id="ARBA00010466"/>
    </source>
</evidence>
<comment type="similarity">
    <text evidence="1">Belongs to the SorC transcriptional regulatory family.</text>
</comment>
<accession>A0A5B8LY70</accession>
<evidence type="ECO:0000259" key="5">
    <source>
        <dbReference type="Pfam" id="PF04198"/>
    </source>
</evidence>
<evidence type="ECO:0000256" key="3">
    <source>
        <dbReference type="ARBA" id="ARBA00023125"/>
    </source>
</evidence>
<evidence type="ECO:0000313" key="6">
    <source>
        <dbReference type="EMBL" id="QDZ13458.1"/>
    </source>
</evidence>
<dbReference type="EMBL" id="CP042305">
    <property type="protein sequence ID" value="QDZ13458.1"/>
    <property type="molecule type" value="Genomic_DNA"/>
</dbReference>
<dbReference type="OrthoDB" id="186585at2"/>
<dbReference type="Gene3D" id="3.40.50.1360">
    <property type="match status" value="1"/>
</dbReference>
<dbReference type="InterPro" id="IPR007324">
    <property type="entry name" value="Sugar-bd_dom_put"/>
</dbReference>
<name>A0A5B8LY70_9MICO</name>
<reference evidence="6 7" key="1">
    <citation type="submission" date="2019-07" db="EMBL/GenBank/DDBJ databases">
        <title>Full genome sequence of Humibacter sp. WJ7-1.</title>
        <authorList>
            <person name="Im W.-T."/>
        </authorList>
    </citation>
    <scope>NUCLEOTIDE SEQUENCE [LARGE SCALE GENOMIC DNA]</scope>
    <source>
        <strain evidence="6 7">WJ7-1</strain>
    </source>
</reference>
<gene>
    <name evidence="6" type="ORF">FPZ11_00290</name>
</gene>
<protein>
    <submittedName>
        <fullName evidence="6">Sugar-binding transcriptional regulator</fullName>
    </submittedName>
</protein>
<dbReference type="InterPro" id="IPR036388">
    <property type="entry name" value="WH-like_DNA-bd_sf"/>
</dbReference>
<feature type="domain" description="Sugar-binding" evidence="5">
    <location>
        <begin position="63"/>
        <end position="313"/>
    </location>
</feature>
<evidence type="ECO:0000256" key="4">
    <source>
        <dbReference type="ARBA" id="ARBA00023163"/>
    </source>
</evidence>
<dbReference type="GO" id="GO:0030246">
    <property type="term" value="F:carbohydrate binding"/>
    <property type="evidence" value="ECO:0007669"/>
    <property type="project" value="InterPro"/>
</dbReference>
<evidence type="ECO:0000313" key="7">
    <source>
        <dbReference type="Proteomes" id="UP000320216"/>
    </source>
</evidence>
<organism evidence="6 7">
    <name type="scientific">Humibacter ginsenosidimutans</name>
    <dbReference type="NCBI Taxonomy" id="2599293"/>
    <lineage>
        <taxon>Bacteria</taxon>
        <taxon>Bacillati</taxon>
        <taxon>Actinomycetota</taxon>
        <taxon>Actinomycetes</taxon>
        <taxon>Micrococcales</taxon>
        <taxon>Microbacteriaceae</taxon>
        <taxon>Humibacter</taxon>
    </lineage>
</organism>
<dbReference type="KEGG" id="huw:FPZ11_00290"/>
<dbReference type="RefSeq" id="WP_146317395.1">
    <property type="nucleotide sequence ID" value="NZ_CP042305.1"/>
</dbReference>
<dbReference type="InterPro" id="IPR037171">
    <property type="entry name" value="NagB/RpiA_transferase-like"/>
</dbReference>
<evidence type="ECO:0000256" key="2">
    <source>
        <dbReference type="ARBA" id="ARBA00023015"/>
    </source>
</evidence>
<dbReference type="SUPFAM" id="SSF100950">
    <property type="entry name" value="NagB/RpiA/CoA transferase-like"/>
    <property type="match status" value="1"/>
</dbReference>
<sequence>MNSSDELLAVRAAELYYDEGRTQDEIGAALHITRWKVGRLLAQARTAGIVRIEIVHPRARRVLAEQAVKKRYNLDDIVVASSAGVSSPEELQRRVAQAAADYLTALRPARQTLGVSWGRTMHDVAACLPRGWAHGVGVVQINGGLSLTKYGDTASATALVIAQKAAGSAHVLPIPAILEHTATKRSIERDRAIAGVLDRAAHAEAYLYSAGVAGPDSALVHSGYLTTEEVERLVCKGAVGDIVGRFIGADGKPVDAELDSRTVGLSIERIKAASTAIAVVAGEGKHEVARALVTNGLCTVLITDDQTAAALLAEPEASTDTATEQAS</sequence>
<dbReference type="AlphaFoldDB" id="A0A5B8LY70"/>
<dbReference type="Gene3D" id="1.10.10.10">
    <property type="entry name" value="Winged helix-like DNA-binding domain superfamily/Winged helix DNA-binding domain"/>
    <property type="match status" value="1"/>
</dbReference>
<dbReference type="InterPro" id="IPR051054">
    <property type="entry name" value="SorC_transcr_regulators"/>
</dbReference>
<dbReference type="Pfam" id="PF04198">
    <property type="entry name" value="Sugar-bind"/>
    <property type="match status" value="1"/>
</dbReference>